<evidence type="ECO:0000256" key="1">
    <source>
        <dbReference type="ARBA" id="ARBA00004370"/>
    </source>
</evidence>
<comment type="subcellular location">
    <subcellularLocation>
        <location evidence="1">Membrane</location>
    </subcellularLocation>
</comment>
<protein>
    <submittedName>
        <fullName evidence="7">Myo-inositol transport ITR1</fullName>
    </submittedName>
</protein>
<feature type="transmembrane region" description="Helical" evidence="6">
    <location>
        <begin position="255"/>
        <end position="275"/>
    </location>
</feature>
<feature type="transmembrane region" description="Helical" evidence="6">
    <location>
        <begin position="224"/>
        <end position="243"/>
    </location>
</feature>
<evidence type="ECO:0000313" key="8">
    <source>
        <dbReference type="Proteomes" id="UP000582016"/>
    </source>
</evidence>
<feature type="transmembrane region" description="Helical" evidence="6">
    <location>
        <begin position="107"/>
        <end position="125"/>
    </location>
</feature>
<evidence type="ECO:0000256" key="3">
    <source>
        <dbReference type="ARBA" id="ARBA00022692"/>
    </source>
</evidence>
<dbReference type="SUPFAM" id="SSF103473">
    <property type="entry name" value="MFS general substrate transporter"/>
    <property type="match status" value="1"/>
</dbReference>
<keyword evidence="5 6" id="KW-0472">Membrane</keyword>
<dbReference type="InterPro" id="IPR050814">
    <property type="entry name" value="Myo-inositol_Transporter"/>
</dbReference>
<dbReference type="InterPro" id="IPR036259">
    <property type="entry name" value="MFS_trans_sf"/>
</dbReference>
<dbReference type="GO" id="GO:0022857">
    <property type="term" value="F:transmembrane transporter activity"/>
    <property type="evidence" value="ECO:0007669"/>
    <property type="project" value="InterPro"/>
</dbReference>
<dbReference type="PANTHER" id="PTHR48020:SF4">
    <property type="entry name" value="SYMPORT, PUTATIVE (AFU_ORTHOLOGUE AFUA_3G11790)-RELATED"/>
    <property type="match status" value="1"/>
</dbReference>
<proteinExistence type="predicted"/>
<dbReference type="InterPro" id="IPR005828">
    <property type="entry name" value="MFS_sugar_transport-like"/>
</dbReference>
<dbReference type="Gene3D" id="1.20.1250.20">
    <property type="entry name" value="MFS general substrate transporter like domains"/>
    <property type="match status" value="2"/>
</dbReference>
<gene>
    <name evidence="7" type="ORF">FPHYL_4030</name>
</gene>
<feature type="transmembrane region" description="Helical" evidence="6">
    <location>
        <begin position="151"/>
        <end position="171"/>
    </location>
</feature>
<dbReference type="GO" id="GO:0016020">
    <property type="term" value="C:membrane"/>
    <property type="evidence" value="ECO:0007669"/>
    <property type="project" value="UniProtKB-SubCell"/>
</dbReference>
<feature type="transmembrane region" description="Helical" evidence="6">
    <location>
        <begin position="183"/>
        <end position="204"/>
    </location>
</feature>
<dbReference type="AlphaFoldDB" id="A0A8H5K1X7"/>
<organism evidence="7 8">
    <name type="scientific">Fusarium phyllophilum</name>
    <dbReference type="NCBI Taxonomy" id="47803"/>
    <lineage>
        <taxon>Eukaryota</taxon>
        <taxon>Fungi</taxon>
        <taxon>Dikarya</taxon>
        <taxon>Ascomycota</taxon>
        <taxon>Pezizomycotina</taxon>
        <taxon>Sordariomycetes</taxon>
        <taxon>Hypocreomycetidae</taxon>
        <taxon>Hypocreales</taxon>
        <taxon>Nectriaceae</taxon>
        <taxon>Fusarium</taxon>
        <taxon>Fusarium fujikuroi species complex</taxon>
    </lineage>
</organism>
<keyword evidence="8" id="KW-1185">Reference proteome</keyword>
<evidence type="ECO:0000256" key="4">
    <source>
        <dbReference type="ARBA" id="ARBA00022989"/>
    </source>
</evidence>
<dbReference type="Proteomes" id="UP000582016">
    <property type="component" value="Unassembled WGS sequence"/>
</dbReference>
<evidence type="ECO:0000313" key="7">
    <source>
        <dbReference type="EMBL" id="KAF5565812.1"/>
    </source>
</evidence>
<evidence type="ECO:0000256" key="2">
    <source>
        <dbReference type="ARBA" id="ARBA00022448"/>
    </source>
</evidence>
<reference evidence="7 8" key="1">
    <citation type="submission" date="2020-05" db="EMBL/GenBank/DDBJ databases">
        <title>Identification and distribution of gene clusters putatively required for synthesis of sphingolipid metabolism inhibitors in phylogenetically diverse species of the filamentous fungus Fusarium.</title>
        <authorList>
            <person name="Kim H.-S."/>
            <person name="Busman M."/>
            <person name="Brown D.W."/>
            <person name="Divon H."/>
            <person name="Uhlig S."/>
            <person name="Proctor R.H."/>
        </authorList>
    </citation>
    <scope>NUCLEOTIDE SEQUENCE [LARGE SCALE GENOMIC DNA]</scope>
    <source>
        <strain evidence="7 8">NRRL 13617</strain>
    </source>
</reference>
<dbReference type="OrthoDB" id="6339427at2759"/>
<keyword evidence="2" id="KW-0813">Transport</keyword>
<accession>A0A8H5K1X7</accession>
<evidence type="ECO:0000256" key="5">
    <source>
        <dbReference type="ARBA" id="ARBA00023136"/>
    </source>
</evidence>
<keyword evidence="4 6" id="KW-1133">Transmembrane helix</keyword>
<dbReference type="Pfam" id="PF00083">
    <property type="entry name" value="Sugar_tr"/>
    <property type="match status" value="1"/>
</dbReference>
<sequence>MVSLRRPRRYHNALANMTERELHADVRKFYDDTSQTLTGLRPYPTEREVQDAAATWQQKDNIENAIREAMRKGSSDSSDTINTVIPLNNAEKRVLINEIDHSFSENGMWMVIFTVSLSAFLQGFVQSSQNGANLFADQWLEESGNPVNSQFAYANAAVYFSAAVIGCPLAAPMSSLFGRRGVIIVASFLIFAASVVHTVFYSPGMGPVPFVLAAESFPLVFRDTGASLAISINLLFAGLLAWLQPLLVAGIEFGGTLGVFAGLNVVAFILIFLLMEETSGVPLESLGSVFNQPKTDLIRFQIFEFLP</sequence>
<dbReference type="PANTHER" id="PTHR48020">
    <property type="entry name" value="PROTON MYO-INOSITOL COTRANSPORTER"/>
    <property type="match status" value="1"/>
</dbReference>
<evidence type="ECO:0000256" key="6">
    <source>
        <dbReference type="SAM" id="Phobius"/>
    </source>
</evidence>
<dbReference type="EMBL" id="JAAOAQ010000125">
    <property type="protein sequence ID" value="KAF5565812.1"/>
    <property type="molecule type" value="Genomic_DNA"/>
</dbReference>
<keyword evidence="3 6" id="KW-0812">Transmembrane</keyword>
<name>A0A8H5K1X7_9HYPO</name>
<comment type="caution">
    <text evidence="7">The sequence shown here is derived from an EMBL/GenBank/DDBJ whole genome shotgun (WGS) entry which is preliminary data.</text>
</comment>